<evidence type="ECO:0000259" key="3">
    <source>
        <dbReference type="PROSITE" id="PS50075"/>
    </source>
</evidence>
<dbReference type="Pfam" id="PF13193">
    <property type="entry name" value="AMP-binding_C"/>
    <property type="match status" value="1"/>
</dbReference>
<dbReference type="InterPro" id="IPR020845">
    <property type="entry name" value="AMP-binding_CS"/>
</dbReference>
<evidence type="ECO:0000256" key="2">
    <source>
        <dbReference type="ARBA" id="ARBA00022553"/>
    </source>
</evidence>
<dbReference type="PROSITE" id="PS50075">
    <property type="entry name" value="CARRIER"/>
    <property type="match status" value="1"/>
</dbReference>
<reference evidence="4 5" key="1">
    <citation type="submission" date="2018-02" db="EMBL/GenBank/DDBJ databases">
        <title>Complete genome sequence of Streptomyces dengpaensis, the producer of angucyclines.</title>
        <authorList>
            <person name="Yumei L."/>
        </authorList>
    </citation>
    <scope>NUCLEOTIDE SEQUENCE [LARGE SCALE GENOMIC DNA]</scope>
    <source>
        <strain evidence="4 5">XZHG99</strain>
    </source>
</reference>
<dbReference type="PANTHER" id="PTHR45527:SF1">
    <property type="entry name" value="FATTY ACID SYNTHASE"/>
    <property type="match status" value="1"/>
</dbReference>
<dbReference type="InterPro" id="IPR000873">
    <property type="entry name" value="AMP-dep_synth/lig_dom"/>
</dbReference>
<keyword evidence="1" id="KW-0596">Phosphopantetheine</keyword>
<dbReference type="Gene3D" id="2.30.38.10">
    <property type="entry name" value="Luciferase, Domain 3"/>
    <property type="match status" value="1"/>
</dbReference>
<dbReference type="SUPFAM" id="SSF47336">
    <property type="entry name" value="ACP-like"/>
    <property type="match status" value="1"/>
</dbReference>
<evidence type="ECO:0000313" key="5">
    <source>
        <dbReference type="Proteomes" id="UP000238413"/>
    </source>
</evidence>
<sequence>MLHERIAAHAHRVPDAPAVTCDGRTLTYGDLDARAERLAAGLRTRVHDEDAVIAVLMDRSTDLIVTLLGVLKAGCAYLALNTADPDRRLAELVADAGARLAVAAPEHAGRLPDTVETLTLATAPSRTGPANVSSAAARADRAAAAQARAADDLAYVCYTSGSTGAPKGVGVTHRGVLRLVVSQDWLRLTPEDTVLQVSAVSFDASTLEIFGALCAGCRLVVHPGGGPVDLDALAATVTGHRVTVVNLATGLLHQLIESRLSFFAGLRHVVTGGDVASPALVARLLDAWPGLTFTNGYGPTENTTFTTCWTTSGPPPDAVPIGTAVTGTGVAVLDDAMRPVTAGGTGEIYTWGGGLARGYLGRPAATAERFLPCPFGPPGSRMYRTGDLARLLPDGNLEFAGRTDRQVKVHGYRVEPGAVEAALARQSGVDRAVVVVEQDDAGRKRLVGHAVPSGTADEGLGARLRASLAAELPGYAVPDTILVHTTLPVTAHGKVDRSALTSAGPRPRAVANAYVPPATPLQRRLTELWSALLDTAPVGIDDDFFDLGGHSLLAAELLDVMHKELGVEIPATALYLRSTVAELSEAVGETLAGREIRS</sequence>
<keyword evidence="2" id="KW-0597">Phosphoprotein</keyword>
<dbReference type="InterPro" id="IPR036736">
    <property type="entry name" value="ACP-like_sf"/>
</dbReference>
<organism evidence="4 5">
    <name type="scientific">Streptomyces dengpaensis</name>
    <dbReference type="NCBI Taxonomy" id="2049881"/>
    <lineage>
        <taxon>Bacteria</taxon>
        <taxon>Bacillati</taxon>
        <taxon>Actinomycetota</taxon>
        <taxon>Actinomycetes</taxon>
        <taxon>Kitasatosporales</taxon>
        <taxon>Streptomycetaceae</taxon>
        <taxon>Streptomyces</taxon>
    </lineage>
</organism>
<dbReference type="Pfam" id="PF00501">
    <property type="entry name" value="AMP-binding"/>
    <property type="match status" value="1"/>
</dbReference>
<dbReference type="Gene3D" id="3.40.50.980">
    <property type="match status" value="2"/>
</dbReference>
<proteinExistence type="predicted"/>
<dbReference type="SMART" id="SM00823">
    <property type="entry name" value="PKS_PP"/>
    <property type="match status" value="1"/>
</dbReference>
<dbReference type="Pfam" id="PF00550">
    <property type="entry name" value="PP-binding"/>
    <property type="match status" value="1"/>
</dbReference>
<accession>A0ABM6T1A6</accession>
<evidence type="ECO:0000313" key="4">
    <source>
        <dbReference type="EMBL" id="AVH60906.1"/>
    </source>
</evidence>
<dbReference type="Proteomes" id="UP000238413">
    <property type="component" value="Chromosome"/>
</dbReference>
<dbReference type="InterPro" id="IPR009081">
    <property type="entry name" value="PP-bd_ACP"/>
</dbReference>
<dbReference type="Gene3D" id="1.10.1200.10">
    <property type="entry name" value="ACP-like"/>
    <property type="match status" value="1"/>
</dbReference>
<dbReference type="InterPro" id="IPR045851">
    <property type="entry name" value="AMP-bd_C_sf"/>
</dbReference>
<gene>
    <name evidence="4" type="ORF">C4B68_01265</name>
</gene>
<dbReference type="InterPro" id="IPR025110">
    <property type="entry name" value="AMP-bd_C"/>
</dbReference>
<dbReference type="Gene3D" id="3.30.300.30">
    <property type="match status" value="1"/>
</dbReference>
<feature type="domain" description="Carrier" evidence="3">
    <location>
        <begin position="516"/>
        <end position="591"/>
    </location>
</feature>
<dbReference type="NCBIfam" id="TIGR01733">
    <property type="entry name" value="AA-adenyl-dom"/>
    <property type="match status" value="1"/>
</dbReference>
<dbReference type="InterPro" id="IPR020806">
    <property type="entry name" value="PKS_PP-bd"/>
</dbReference>
<dbReference type="EMBL" id="CP026652">
    <property type="protein sequence ID" value="AVH60906.1"/>
    <property type="molecule type" value="Genomic_DNA"/>
</dbReference>
<protein>
    <submittedName>
        <fullName evidence="4">Phenylalanine racemase</fullName>
    </submittedName>
</protein>
<evidence type="ECO:0000256" key="1">
    <source>
        <dbReference type="ARBA" id="ARBA00022450"/>
    </source>
</evidence>
<dbReference type="PROSITE" id="PS00455">
    <property type="entry name" value="AMP_BINDING"/>
    <property type="match status" value="1"/>
</dbReference>
<dbReference type="PANTHER" id="PTHR45527">
    <property type="entry name" value="NONRIBOSOMAL PEPTIDE SYNTHETASE"/>
    <property type="match status" value="1"/>
</dbReference>
<keyword evidence="5" id="KW-1185">Reference proteome</keyword>
<dbReference type="SUPFAM" id="SSF56801">
    <property type="entry name" value="Acetyl-CoA synthetase-like"/>
    <property type="match status" value="1"/>
</dbReference>
<name>A0ABM6T1A6_9ACTN</name>
<dbReference type="InterPro" id="IPR010071">
    <property type="entry name" value="AA_adenyl_dom"/>
</dbReference>